<gene>
    <name evidence="5" type="ORF">Ga0074812_10278</name>
</gene>
<evidence type="ECO:0000256" key="1">
    <source>
        <dbReference type="ARBA" id="ARBA00022574"/>
    </source>
</evidence>
<accession>A0A0S4QEN6</accession>
<evidence type="ECO:0000256" key="4">
    <source>
        <dbReference type="SAM" id="MobiDB-lite"/>
    </source>
</evidence>
<dbReference type="Pfam" id="PF00400">
    <property type="entry name" value="WD40"/>
    <property type="match status" value="3"/>
</dbReference>
<feature type="compositionally biased region" description="Low complexity" evidence="4">
    <location>
        <begin position="150"/>
        <end position="166"/>
    </location>
</feature>
<reference evidence="6" key="1">
    <citation type="submission" date="2015-11" db="EMBL/GenBank/DDBJ databases">
        <authorList>
            <person name="Varghese N."/>
        </authorList>
    </citation>
    <scope>NUCLEOTIDE SEQUENCE [LARGE SCALE GENOMIC DNA]</scope>
    <source>
        <strain evidence="6">DSM 45899</strain>
    </source>
</reference>
<dbReference type="PANTHER" id="PTHR19848:SF8">
    <property type="entry name" value="F-BOX AND WD REPEAT DOMAIN CONTAINING 7"/>
    <property type="match status" value="1"/>
</dbReference>
<dbReference type="PANTHER" id="PTHR19848">
    <property type="entry name" value="WD40 REPEAT PROTEIN"/>
    <property type="match status" value="1"/>
</dbReference>
<name>A0A0S4QEN6_9ACTN</name>
<evidence type="ECO:0000313" key="6">
    <source>
        <dbReference type="Proteomes" id="UP000198802"/>
    </source>
</evidence>
<keyword evidence="1 3" id="KW-0853">WD repeat</keyword>
<dbReference type="InterPro" id="IPR011047">
    <property type="entry name" value="Quinoprotein_ADH-like_sf"/>
</dbReference>
<feature type="region of interest" description="Disordered" evidence="4">
    <location>
        <begin position="150"/>
        <end position="192"/>
    </location>
</feature>
<dbReference type="SUPFAM" id="SSF50998">
    <property type="entry name" value="Quinoprotein alcohol dehydrogenase-like"/>
    <property type="match status" value="1"/>
</dbReference>
<feature type="repeat" description="WD" evidence="3">
    <location>
        <begin position="47"/>
        <end position="88"/>
    </location>
</feature>
<evidence type="ECO:0000256" key="2">
    <source>
        <dbReference type="ARBA" id="ARBA00022737"/>
    </source>
</evidence>
<keyword evidence="6" id="KW-1185">Reference proteome</keyword>
<feature type="repeat" description="WD" evidence="3">
    <location>
        <begin position="4"/>
        <end position="46"/>
    </location>
</feature>
<dbReference type="SMART" id="SM00320">
    <property type="entry name" value="WD40"/>
    <property type="match status" value="3"/>
</dbReference>
<dbReference type="EMBL" id="FAOZ01000002">
    <property type="protein sequence ID" value="CUU54075.1"/>
    <property type="molecule type" value="Genomic_DNA"/>
</dbReference>
<dbReference type="InterPro" id="IPR015943">
    <property type="entry name" value="WD40/YVTN_repeat-like_dom_sf"/>
</dbReference>
<dbReference type="PROSITE" id="PS50082">
    <property type="entry name" value="WD_REPEATS_2"/>
    <property type="match status" value="2"/>
</dbReference>
<dbReference type="Proteomes" id="UP000198802">
    <property type="component" value="Unassembled WGS sequence"/>
</dbReference>
<protein>
    <submittedName>
        <fullName evidence="5">WD domain-containing protein, G-beta repeat-containing protein</fullName>
    </submittedName>
</protein>
<dbReference type="PROSITE" id="PS50294">
    <property type="entry name" value="WD_REPEATS_REGION"/>
    <property type="match status" value="2"/>
</dbReference>
<proteinExistence type="predicted"/>
<keyword evidence="2" id="KW-0677">Repeat</keyword>
<evidence type="ECO:0000256" key="3">
    <source>
        <dbReference type="PROSITE-ProRule" id="PRU00221"/>
    </source>
</evidence>
<organism evidence="5 6">
    <name type="scientific">Parafrankia irregularis</name>
    <dbReference type="NCBI Taxonomy" id="795642"/>
    <lineage>
        <taxon>Bacteria</taxon>
        <taxon>Bacillati</taxon>
        <taxon>Actinomycetota</taxon>
        <taxon>Actinomycetes</taxon>
        <taxon>Frankiales</taxon>
        <taxon>Frankiaceae</taxon>
        <taxon>Parafrankia</taxon>
    </lineage>
</organism>
<dbReference type="InterPro" id="IPR001680">
    <property type="entry name" value="WD40_rpt"/>
</dbReference>
<dbReference type="Gene3D" id="2.130.10.10">
    <property type="entry name" value="YVTN repeat-like/Quinoprotein amine dehydrogenase"/>
    <property type="match status" value="1"/>
</dbReference>
<dbReference type="AlphaFoldDB" id="A0A0S4QEN6"/>
<sequence length="192" mass="20197">MAPFWGHAGAVSAVAVTPDGRSVVSGGADDGTVRIWDRSTGRERLRLTTGASRVMALAVTPDGQQVVSGDDGGAVRIWDLDTGRQRASFTHWLEDPADGSAGHDDVTAVVVTPDGRRVVSAGWRGPIHVLDLDGGQPVATIDVANVLGLRSPPTERMSSSPRSSTPGCSEYTTSPPVIRSLNMPSGYRPGWR</sequence>
<evidence type="ECO:0000313" key="5">
    <source>
        <dbReference type="EMBL" id="CUU54075.1"/>
    </source>
</evidence>